<evidence type="ECO:0000256" key="2">
    <source>
        <dbReference type="SAM" id="SignalP"/>
    </source>
</evidence>
<dbReference type="PATRIC" id="fig|1514904.3.peg.80"/>
<comment type="caution">
    <text evidence="5">The sequence shown here is derived from an EMBL/GenBank/DDBJ whole genome shotgun (WGS) entry which is preliminary data.</text>
</comment>
<evidence type="ECO:0000259" key="4">
    <source>
        <dbReference type="Pfam" id="PF13600"/>
    </source>
</evidence>
<sequence>MKTLSLAILLSTTVLGSAFADEFKFSSKVDSVTVFPRGAEVERVASGEMAQGTHTVLIESLPANISADSVRVEGMSDGDISIGSVDVRQVYLSRDKNPEDRLKLELQIEALNDERMRLEQVVADTDLQRHMLQNLIANAGKPNQGGAGNSLSALEVADLLDGAAERLNAYAQRTIDARANQRDIERQIQDLQNQIGQLAPNEELRSVVAINLDAKDAGQAVLKIKYAIDDAGWQAIYDAELTLGDGADPKMEIVRRANVRQSSTESWDNVALTLSTARPSTRTAAPELSPYEISQIRPMPRSASKVQALEQGVRSSYADGVEAEELAAVAPMNDMAQQVAVMETGGYQATFAIAGKVTVSNTGETKSVVMGEDSFAVDVSALAVPRLDAAAYLIAGFTLKGDASYLPGPVLLLRDGAYIGRGQMPMLAPNDTYDLSFGQDDFVTVEFVETDKKEGETGLISASRTDERRAVTTIKNLHNFPMEVTVVDRLPVANHEDIKVSMLAGSSKPTKEDVDGKRGILHWDINMEAGATAKVDFGYRVMWPKAMDISALN</sequence>
<dbReference type="PANTHER" id="PTHR31005:SF8">
    <property type="entry name" value="DUF4139 DOMAIN-CONTAINING PROTEIN"/>
    <property type="match status" value="1"/>
</dbReference>
<reference evidence="5 6" key="1">
    <citation type="submission" date="2015-01" db="EMBL/GenBank/DDBJ databases">
        <title>Ahrensia donghaiensis sp. nov., a novel dimethylsulphoniopropionate-cleavage bacterium isolated from seawater and emended descriptions of the genus Ahrensia and Ahrensia kielensis.</title>
        <authorList>
            <person name="Liu J."/>
        </authorList>
    </citation>
    <scope>NUCLEOTIDE SEQUENCE [LARGE SCALE GENOMIC DNA]</scope>
    <source>
        <strain evidence="5 6">LZD062</strain>
    </source>
</reference>
<evidence type="ECO:0000259" key="3">
    <source>
        <dbReference type="Pfam" id="PF13598"/>
    </source>
</evidence>
<dbReference type="OrthoDB" id="580912at2"/>
<dbReference type="STRING" id="1514904.SU32_00395"/>
<dbReference type="RefSeq" id="WP_053997339.1">
    <property type="nucleotide sequence ID" value="NZ_JXMU01000001.1"/>
</dbReference>
<dbReference type="Pfam" id="PF13600">
    <property type="entry name" value="DUF4140"/>
    <property type="match status" value="1"/>
</dbReference>
<feature type="domain" description="DUF4140" evidence="4">
    <location>
        <begin position="32"/>
        <end position="122"/>
    </location>
</feature>
<evidence type="ECO:0000256" key="1">
    <source>
        <dbReference type="SAM" id="Coils"/>
    </source>
</evidence>
<dbReference type="EMBL" id="JXMU01000001">
    <property type="protein sequence ID" value="KPB02783.1"/>
    <property type="molecule type" value="Genomic_DNA"/>
</dbReference>
<dbReference type="Pfam" id="PF13598">
    <property type="entry name" value="DUF4139"/>
    <property type="match status" value="1"/>
</dbReference>
<evidence type="ECO:0000313" key="6">
    <source>
        <dbReference type="Proteomes" id="UP000038011"/>
    </source>
</evidence>
<dbReference type="AlphaFoldDB" id="A0A0M9GPQ4"/>
<gene>
    <name evidence="5" type="ORF">SU32_00395</name>
</gene>
<dbReference type="NCBIfam" id="TIGR02231">
    <property type="entry name" value="mucoidy inhibitor MuiA family protein"/>
    <property type="match status" value="1"/>
</dbReference>
<dbReference type="Proteomes" id="UP000038011">
    <property type="component" value="Unassembled WGS sequence"/>
</dbReference>
<dbReference type="PANTHER" id="PTHR31005">
    <property type="entry name" value="DUF4139 DOMAIN-CONTAINING PROTEIN"/>
    <property type="match status" value="1"/>
</dbReference>
<evidence type="ECO:0000313" key="5">
    <source>
        <dbReference type="EMBL" id="KPB02783.1"/>
    </source>
</evidence>
<feature type="domain" description="DUF4139" evidence="3">
    <location>
        <begin position="222"/>
        <end position="545"/>
    </location>
</feature>
<keyword evidence="2" id="KW-0732">Signal</keyword>
<evidence type="ECO:0008006" key="7">
    <source>
        <dbReference type="Google" id="ProtNLM"/>
    </source>
</evidence>
<keyword evidence="1" id="KW-0175">Coiled coil</keyword>
<organism evidence="5 6">
    <name type="scientific">Ahrensia marina</name>
    <dbReference type="NCBI Taxonomy" id="1514904"/>
    <lineage>
        <taxon>Bacteria</taxon>
        <taxon>Pseudomonadati</taxon>
        <taxon>Pseudomonadota</taxon>
        <taxon>Alphaproteobacteria</taxon>
        <taxon>Hyphomicrobiales</taxon>
        <taxon>Ahrensiaceae</taxon>
        <taxon>Ahrensia</taxon>
    </lineage>
</organism>
<protein>
    <recommendedName>
        <fullName evidence="7">Mucoidy inhibitor MuiA family protein</fullName>
    </recommendedName>
</protein>
<feature type="signal peptide" evidence="2">
    <location>
        <begin position="1"/>
        <end position="20"/>
    </location>
</feature>
<name>A0A0M9GPQ4_9HYPH</name>
<dbReference type="InterPro" id="IPR011935">
    <property type="entry name" value="CHP02231"/>
</dbReference>
<dbReference type="InterPro" id="IPR025554">
    <property type="entry name" value="DUF4140"/>
</dbReference>
<accession>A0A0M9GPQ4</accession>
<dbReference type="InterPro" id="IPR037291">
    <property type="entry name" value="DUF4139"/>
</dbReference>
<feature type="chain" id="PRO_5005836763" description="Mucoidy inhibitor MuiA family protein" evidence="2">
    <location>
        <begin position="21"/>
        <end position="553"/>
    </location>
</feature>
<keyword evidence="6" id="KW-1185">Reference proteome</keyword>
<proteinExistence type="predicted"/>
<feature type="coiled-coil region" evidence="1">
    <location>
        <begin position="101"/>
        <end position="128"/>
    </location>
</feature>